<dbReference type="GO" id="GO:0042956">
    <property type="term" value="P:maltodextrin transmembrane transport"/>
    <property type="evidence" value="ECO:0007669"/>
    <property type="project" value="TreeGrafter"/>
</dbReference>
<dbReference type="PANTHER" id="PTHR30061">
    <property type="entry name" value="MALTOSE-BINDING PERIPLASMIC PROTEIN"/>
    <property type="match status" value="1"/>
</dbReference>
<dbReference type="GO" id="GO:1901982">
    <property type="term" value="F:maltose binding"/>
    <property type="evidence" value="ECO:0007669"/>
    <property type="project" value="TreeGrafter"/>
</dbReference>
<dbReference type="Proteomes" id="UP000177941">
    <property type="component" value="Unassembled WGS sequence"/>
</dbReference>
<reference evidence="4 5" key="1">
    <citation type="journal article" date="2016" name="Nat. Commun.">
        <title>Thousands of microbial genomes shed light on interconnected biogeochemical processes in an aquifer system.</title>
        <authorList>
            <person name="Anantharaman K."/>
            <person name="Brown C.T."/>
            <person name="Hug L.A."/>
            <person name="Sharon I."/>
            <person name="Castelle C.J."/>
            <person name="Probst A.J."/>
            <person name="Thomas B.C."/>
            <person name="Singh A."/>
            <person name="Wilkins M.J."/>
            <person name="Karaoz U."/>
            <person name="Brodie E.L."/>
            <person name="Williams K.H."/>
            <person name="Hubbard S.S."/>
            <person name="Banfield J.F."/>
        </authorList>
    </citation>
    <scope>NUCLEOTIDE SEQUENCE [LARGE SCALE GENOMIC DNA]</scope>
</reference>
<evidence type="ECO:0000256" key="3">
    <source>
        <dbReference type="ARBA" id="ARBA00022729"/>
    </source>
</evidence>
<keyword evidence="3" id="KW-0732">Signal</keyword>
<comment type="similarity">
    <text evidence="1">Belongs to the bacterial solute-binding protein 1 family.</text>
</comment>
<dbReference type="GO" id="GO:0015768">
    <property type="term" value="P:maltose transport"/>
    <property type="evidence" value="ECO:0007669"/>
    <property type="project" value="TreeGrafter"/>
</dbReference>
<dbReference type="Gene3D" id="3.40.190.10">
    <property type="entry name" value="Periplasmic binding protein-like II"/>
    <property type="match status" value="1"/>
</dbReference>
<dbReference type="SUPFAM" id="SSF53850">
    <property type="entry name" value="Periplasmic binding protein-like II"/>
    <property type="match status" value="1"/>
</dbReference>
<gene>
    <name evidence="4" type="ORF">A3E36_01105</name>
</gene>
<protein>
    <recommendedName>
        <fullName evidence="6">Extracellular solute-binding protein</fullName>
    </recommendedName>
</protein>
<organism evidence="4 5">
    <name type="scientific">Candidatus Andersenbacteria bacterium RIFCSPHIGHO2_12_FULL_45_11b</name>
    <dbReference type="NCBI Taxonomy" id="1797282"/>
    <lineage>
        <taxon>Bacteria</taxon>
        <taxon>Candidatus Anderseniibacteriota</taxon>
    </lineage>
</organism>
<evidence type="ECO:0000313" key="4">
    <source>
        <dbReference type="EMBL" id="OGY37266.1"/>
    </source>
</evidence>
<accession>A0A1G1XBQ2</accession>
<dbReference type="InterPro" id="IPR006059">
    <property type="entry name" value="SBP"/>
</dbReference>
<name>A0A1G1XBQ2_9BACT</name>
<evidence type="ECO:0000256" key="1">
    <source>
        <dbReference type="ARBA" id="ARBA00008520"/>
    </source>
</evidence>
<dbReference type="EMBL" id="MHHS01000015">
    <property type="protein sequence ID" value="OGY37266.1"/>
    <property type="molecule type" value="Genomic_DNA"/>
</dbReference>
<comment type="caution">
    <text evidence="4">The sequence shown here is derived from an EMBL/GenBank/DDBJ whole genome shotgun (WGS) entry which is preliminary data.</text>
</comment>
<proteinExistence type="inferred from homology"/>
<evidence type="ECO:0008006" key="6">
    <source>
        <dbReference type="Google" id="ProtNLM"/>
    </source>
</evidence>
<dbReference type="AlphaFoldDB" id="A0A1G1XBQ2"/>
<keyword evidence="2" id="KW-0813">Transport</keyword>
<evidence type="ECO:0000313" key="5">
    <source>
        <dbReference type="Proteomes" id="UP000177941"/>
    </source>
</evidence>
<evidence type="ECO:0000256" key="2">
    <source>
        <dbReference type="ARBA" id="ARBA00022448"/>
    </source>
</evidence>
<sequence length="305" mass="33184">EFVSVVTKDVVRDGLIYALPTSVDTLALYVNTNIFNANGIAQMPQLWADFQNDVIKITKVSRQGVIDQSGAAIGIASNVNRASDILQLLMMQSGLPILDTSRGDKRVDIANSIGERALTFYTDFANKSKQVYTWDSSQDYSIDAFAEGKTAMMFNYSYQIPIVRAKNPRLQFAIAPMPQIDATSAQATFASYWPYAVSASSKAPGAAWQFVRFLTSQKNADAVNKSEGIPPARRDSIAQYNADPIMGVFAQQSLKAVSWARVDIAATDAIFINMIDSVATGGASVSDVLKQAQDQIQRIVKGNAN</sequence>
<dbReference type="GO" id="GO:0055052">
    <property type="term" value="C:ATP-binding cassette (ABC) transporter complex, substrate-binding subunit-containing"/>
    <property type="evidence" value="ECO:0007669"/>
    <property type="project" value="TreeGrafter"/>
</dbReference>
<dbReference type="PANTHER" id="PTHR30061:SF50">
    <property type="entry name" value="MALTOSE_MALTODEXTRIN-BINDING PERIPLASMIC PROTEIN"/>
    <property type="match status" value="1"/>
</dbReference>
<dbReference type="Pfam" id="PF01547">
    <property type="entry name" value="SBP_bac_1"/>
    <property type="match status" value="1"/>
</dbReference>
<feature type="non-terminal residue" evidence="4">
    <location>
        <position position="1"/>
    </location>
</feature>